<sequence length="274" mass="29449">MDNYSSELFSLKLKAVNIRKSVCNLDDVIGMVQTSTQIQEQKAEALEAFSQKTEEFTAEAARIDEDAAAVVVGICVVSMISNGLYSIGSIYNGIKGIGNAALREYSKSWIRNANFRNAISGAGKFPFSLQPDTSTFWSGIGDKGMNNGDLIAANCADKMGRSTLETTLVSHKINMPQWNPSDPSTIRAWQSASSSYAMHSSGNVTALLGNNVRPTSVWNVFEKVILNVNSGVSSITTYTTTGVNIYERTIQWGSVLLGGTNAFGQSASVLNGDD</sequence>
<dbReference type="AlphaFoldDB" id="A0A9D2DC96"/>
<gene>
    <name evidence="1" type="ORF">H9817_10025</name>
</gene>
<dbReference type="EMBL" id="DXCD01000259">
    <property type="protein sequence ID" value="HIZ14247.1"/>
    <property type="molecule type" value="Genomic_DNA"/>
</dbReference>
<protein>
    <submittedName>
        <fullName evidence="1">Uncharacterized protein</fullName>
    </submittedName>
</protein>
<dbReference type="SUPFAM" id="SSF52309">
    <property type="entry name" value="N-(deoxy)ribosyltransferase-like"/>
    <property type="match status" value="1"/>
</dbReference>
<dbReference type="Proteomes" id="UP000824017">
    <property type="component" value="Unassembled WGS sequence"/>
</dbReference>
<reference evidence="1" key="1">
    <citation type="journal article" date="2021" name="PeerJ">
        <title>Extensive microbial diversity within the chicken gut microbiome revealed by metagenomics and culture.</title>
        <authorList>
            <person name="Gilroy R."/>
            <person name="Ravi A."/>
            <person name="Getino M."/>
            <person name="Pursley I."/>
            <person name="Horton D.L."/>
            <person name="Alikhan N.F."/>
            <person name="Baker D."/>
            <person name="Gharbi K."/>
            <person name="Hall N."/>
            <person name="Watson M."/>
            <person name="Adriaenssens E.M."/>
            <person name="Foster-Nyarko E."/>
            <person name="Jarju S."/>
            <person name="Secka A."/>
            <person name="Antonio M."/>
            <person name="Oren A."/>
            <person name="Chaudhuri R.R."/>
            <person name="La Ragione R."/>
            <person name="Hildebrand F."/>
            <person name="Pallen M.J."/>
        </authorList>
    </citation>
    <scope>NUCLEOTIDE SEQUENCE</scope>
    <source>
        <strain evidence="1">ChiGjej1B1-13045</strain>
    </source>
</reference>
<proteinExistence type="predicted"/>
<accession>A0A9D2DC96</accession>
<comment type="caution">
    <text evidence="1">The sequence shown here is derived from an EMBL/GenBank/DDBJ whole genome shotgun (WGS) entry which is preliminary data.</text>
</comment>
<evidence type="ECO:0000313" key="2">
    <source>
        <dbReference type="Proteomes" id="UP000824017"/>
    </source>
</evidence>
<evidence type="ECO:0000313" key="1">
    <source>
        <dbReference type="EMBL" id="HIZ14247.1"/>
    </source>
</evidence>
<organism evidence="1 2">
    <name type="scientific">Candidatus Mediterraneibacter stercorigallinarum</name>
    <dbReference type="NCBI Taxonomy" id="2838686"/>
    <lineage>
        <taxon>Bacteria</taxon>
        <taxon>Bacillati</taxon>
        <taxon>Bacillota</taxon>
        <taxon>Clostridia</taxon>
        <taxon>Lachnospirales</taxon>
        <taxon>Lachnospiraceae</taxon>
        <taxon>Mediterraneibacter</taxon>
    </lineage>
</organism>
<name>A0A9D2DC96_9FIRM</name>
<reference evidence="1" key="2">
    <citation type="submission" date="2021-04" db="EMBL/GenBank/DDBJ databases">
        <authorList>
            <person name="Gilroy R."/>
        </authorList>
    </citation>
    <scope>NUCLEOTIDE SEQUENCE</scope>
    <source>
        <strain evidence="1">ChiGjej1B1-13045</strain>
    </source>
</reference>